<dbReference type="SUPFAM" id="SSF57625">
    <property type="entry name" value="Invertebrate chitin-binding proteins"/>
    <property type="match status" value="2"/>
</dbReference>
<dbReference type="Proteomes" id="UP001519460">
    <property type="component" value="Unassembled WGS sequence"/>
</dbReference>
<evidence type="ECO:0000256" key="6">
    <source>
        <dbReference type="SAM" id="SignalP"/>
    </source>
</evidence>
<keyword evidence="4" id="KW-1015">Disulfide bond</keyword>
<protein>
    <recommendedName>
        <fullName evidence="7">Chitin-binding type-2 domain-containing protein</fullName>
    </recommendedName>
</protein>
<dbReference type="PANTHER" id="PTHR23301">
    <property type="entry name" value="CHITIN BINDING PERITROPHIN-A"/>
    <property type="match status" value="1"/>
</dbReference>
<evidence type="ECO:0000256" key="3">
    <source>
        <dbReference type="ARBA" id="ARBA00022737"/>
    </source>
</evidence>
<keyword evidence="9" id="KW-1185">Reference proteome</keyword>
<accession>A0ABD0K353</accession>
<feature type="non-terminal residue" evidence="8">
    <location>
        <position position="1"/>
    </location>
</feature>
<organism evidence="8 9">
    <name type="scientific">Batillaria attramentaria</name>
    <dbReference type="NCBI Taxonomy" id="370345"/>
    <lineage>
        <taxon>Eukaryota</taxon>
        <taxon>Metazoa</taxon>
        <taxon>Spiralia</taxon>
        <taxon>Lophotrochozoa</taxon>
        <taxon>Mollusca</taxon>
        <taxon>Gastropoda</taxon>
        <taxon>Caenogastropoda</taxon>
        <taxon>Sorbeoconcha</taxon>
        <taxon>Cerithioidea</taxon>
        <taxon>Batillariidae</taxon>
        <taxon>Batillaria</taxon>
    </lineage>
</organism>
<dbReference type="SMART" id="SM00494">
    <property type="entry name" value="ChtBD2"/>
    <property type="match status" value="2"/>
</dbReference>
<evidence type="ECO:0000256" key="4">
    <source>
        <dbReference type="ARBA" id="ARBA00023157"/>
    </source>
</evidence>
<feature type="domain" description="Chitin-binding type-2" evidence="7">
    <location>
        <begin position="103"/>
        <end position="169"/>
    </location>
</feature>
<keyword evidence="3" id="KW-0677">Repeat</keyword>
<reference evidence="8 9" key="1">
    <citation type="journal article" date="2023" name="Sci. Data">
        <title>Genome assembly of the Korean intertidal mud-creeper Batillaria attramentaria.</title>
        <authorList>
            <person name="Patra A.K."/>
            <person name="Ho P.T."/>
            <person name="Jun S."/>
            <person name="Lee S.J."/>
            <person name="Kim Y."/>
            <person name="Won Y.J."/>
        </authorList>
    </citation>
    <scope>NUCLEOTIDE SEQUENCE [LARGE SCALE GENOMIC DNA]</scope>
    <source>
        <strain evidence="8">Wonlab-2016</strain>
    </source>
</reference>
<comment type="caution">
    <text evidence="8">The sequence shown here is derived from an EMBL/GenBank/DDBJ whole genome shotgun (WGS) entry which is preliminary data.</text>
</comment>
<sequence length="477" mass="52584">KLNKINMRTSQSLLAVSLLLAAFAATPALTYTYYDPQTLGTVNPDSNDDVQQTEPTGASMFFTTTLSPEQVEEIVEEVIEQQQETADQYLNGLLNQLGSYVNSDMCDGCDFVHGVGYNPHPSDCTLFVQCRLSSDGHPVVAGVQACPHGLYWNQKKLSCDYRTNVQCVDDICRGYAYKKTKRSGASCRGYWDCSSGTAIAKCCAKGYAYNPVTHRCHYQPGCVESCLSSYTPTSFECPNGMRAVPGDKTKYEVKTGPNTWTRMPCPPTLGFSVGPPCGCNVPLHDDQEQECRPELYLPFTDNDKDQSGRQIEVKNEGVIVQDGKAFFNGESRLIVNRFSNTWFGRTVYVQVRYKALARAARHALVSNGDCQVAPSLAVCVGPDGVDFYGETQNSALPANFTVPFGYHDGEGWQDVLYRLDDDTLTGYVNAEWNSEPAKGVLQSRKRGLIIGSGGGCEDFTGFIDEVIVFLCRPDYKK</sequence>
<feature type="signal peptide" evidence="6">
    <location>
        <begin position="1"/>
        <end position="30"/>
    </location>
</feature>
<keyword evidence="2 6" id="KW-0732">Signal</keyword>
<dbReference type="Pfam" id="PF01607">
    <property type="entry name" value="CBM_14"/>
    <property type="match status" value="1"/>
</dbReference>
<name>A0ABD0K353_9CAEN</name>
<dbReference type="EMBL" id="JACVVK020000261">
    <property type="protein sequence ID" value="KAK7481488.1"/>
    <property type="molecule type" value="Genomic_DNA"/>
</dbReference>
<dbReference type="InterPro" id="IPR002557">
    <property type="entry name" value="Chitin-bd_dom"/>
</dbReference>
<dbReference type="Gene3D" id="2.170.140.10">
    <property type="entry name" value="Chitin binding domain"/>
    <property type="match status" value="1"/>
</dbReference>
<dbReference type="InterPro" id="IPR051940">
    <property type="entry name" value="Chitin_bind-dev_reg"/>
</dbReference>
<gene>
    <name evidence="8" type="ORF">BaRGS_00027250</name>
</gene>
<evidence type="ECO:0000256" key="2">
    <source>
        <dbReference type="ARBA" id="ARBA00022729"/>
    </source>
</evidence>
<keyword evidence="5" id="KW-0325">Glycoprotein</keyword>
<evidence type="ECO:0000313" key="8">
    <source>
        <dbReference type="EMBL" id="KAK7481488.1"/>
    </source>
</evidence>
<dbReference type="PROSITE" id="PS50940">
    <property type="entry name" value="CHIT_BIND_II"/>
    <property type="match status" value="1"/>
</dbReference>
<evidence type="ECO:0000256" key="1">
    <source>
        <dbReference type="ARBA" id="ARBA00022669"/>
    </source>
</evidence>
<proteinExistence type="predicted"/>
<dbReference type="GO" id="GO:0008061">
    <property type="term" value="F:chitin binding"/>
    <property type="evidence" value="ECO:0007669"/>
    <property type="project" value="UniProtKB-KW"/>
</dbReference>
<dbReference type="PANTHER" id="PTHR23301:SF0">
    <property type="entry name" value="CHITIN-BINDING TYPE-2 DOMAIN-CONTAINING PROTEIN-RELATED"/>
    <property type="match status" value="1"/>
</dbReference>
<evidence type="ECO:0000313" key="9">
    <source>
        <dbReference type="Proteomes" id="UP001519460"/>
    </source>
</evidence>
<evidence type="ECO:0000259" key="7">
    <source>
        <dbReference type="PROSITE" id="PS50940"/>
    </source>
</evidence>
<dbReference type="AlphaFoldDB" id="A0ABD0K353"/>
<keyword evidence="1" id="KW-0147">Chitin-binding</keyword>
<dbReference type="InterPro" id="IPR036508">
    <property type="entry name" value="Chitin-bd_dom_sf"/>
</dbReference>
<feature type="chain" id="PRO_5044792080" description="Chitin-binding type-2 domain-containing protein" evidence="6">
    <location>
        <begin position="31"/>
        <end position="477"/>
    </location>
</feature>
<evidence type="ECO:0000256" key="5">
    <source>
        <dbReference type="ARBA" id="ARBA00023180"/>
    </source>
</evidence>